<sequence length="417" mass="45395">MKIIIRAAKIIDSKNPFHNQVVDIQINQNRFEKIGKNLPLEKDYEEFSHPGLHLSQGWFDSSVSFGEPGYEDCETIPHGLTVAAKSGFTGIALQPHTFPILDHQALIRFVQQKAQGCSTELFPIGAMTKNSEGKDLAELFDMKNAGAIAFGDYKKNCTNSNVLKIALQYVQDFDGLVMAYCEDPMVKGKGIVHEGVVATQLGLKGIPAIAEELMVARNLALVAYTGGQLHIPTVSSAGSVALIRDAKAKGIAVTCSVAVHHLVLTEETLTDFDTNFKISPPLRSEHDRMALIAGVLDDTIDLITSDHTPVSIEDKNVEFDIAKEGTIGLESTFGALLTVLPLEKTIEKLTAARTIFNIKSTPICEGNDVNITLFTPDSDWTFTAQHILSTSKNSAFINQSMKGRVIGTYHQGILTLA</sequence>
<name>A0A328Y9R4_9FLAO</name>
<dbReference type="GO" id="GO:0006145">
    <property type="term" value="P:purine nucleobase catabolic process"/>
    <property type="evidence" value="ECO:0007669"/>
    <property type="project" value="TreeGrafter"/>
</dbReference>
<dbReference type="InterPro" id="IPR011059">
    <property type="entry name" value="Metal-dep_hydrolase_composite"/>
</dbReference>
<dbReference type="PANTHER" id="PTHR43668:SF2">
    <property type="entry name" value="ALLANTOINASE"/>
    <property type="match status" value="1"/>
</dbReference>
<dbReference type="PANTHER" id="PTHR43668">
    <property type="entry name" value="ALLANTOINASE"/>
    <property type="match status" value="1"/>
</dbReference>
<reference evidence="3 4" key="1">
    <citation type="submission" date="2018-06" db="EMBL/GenBank/DDBJ databases">
        <title>Genomic Encyclopedia of Archaeal and Bacterial Type Strains, Phase II (KMG-II): from individual species to whole genera.</title>
        <authorList>
            <person name="Goeker M."/>
        </authorList>
    </citation>
    <scope>NUCLEOTIDE SEQUENCE [LARGE SCALE GENOMIC DNA]</scope>
    <source>
        <strain evidence="3 4">DSM 25663</strain>
    </source>
</reference>
<evidence type="ECO:0000313" key="3">
    <source>
        <dbReference type="EMBL" id="RAR70811.1"/>
    </source>
</evidence>
<dbReference type="InterPro" id="IPR032466">
    <property type="entry name" value="Metal_Hydrolase"/>
</dbReference>
<protein>
    <submittedName>
        <fullName evidence="3">Dihydroorotase</fullName>
    </submittedName>
</protein>
<dbReference type="GO" id="GO:0004038">
    <property type="term" value="F:allantoinase activity"/>
    <property type="evidence" value="ECO:0007669"/>
    <property type="project" value="TreeGrafter"/>
</dbReference>
<dbReference type="AlphaFoldDB" id="A0A328Y9R4"/>
<accession>A0A328Y9R4</accession>
<evidence type="ECO:0000259" key="2">
    <source>
        <dbReference type="Pfam" id="PF12890"/>
    </source>
</evidence>
<proteinExistence type="predicted"/>
<dbReference type="Proteomes" id="UP000248840">
    <property type="component" value="Unassembled WGS sequence"/>
</dbReference>
<dbReference type="SUPFAM" id="SSF51338">
    <property type="entry name" value="Composite domain of metallo-dependent hydrolases"/>
    <property type="match status" value="1"/>
</dbReference>
<dbReference type="CDD" id="cd01317">
    <property type="entry name" value="DHOase_IIa"/>
    <property type="match status" value="1"/>
</dbReference>
<dbReference type="Gene3D" id="3.20.20.140">
    <property type="entry name" value="Metal-dependent hydrolases"/>
    <property type="match status" value="1"/>
</dbReference>
<dbReference type="Pfam" id="PF12890">
    <property type="entry name" value="DHOase"/>
    <property type="match status" value="1"/>
</dbReference>
<dbReference type="RefSeq" id="WP_112113655.1">
    <property type="nucleotide sequence ID" value="NZ_QLSZ01000009.1"/>
</dbReference>
<evidence type="ECO:0000313" key="4">
    <source>
        <dbReference type="Proteomes" id="UP000248840"/>
    </source>
</evidence>
<dbReference type="EMBL" id="QLSZ01000009">
    <property type="protein sequence ID" value="RAR70811.1"/>
    <property type="molecule type" value="Genomic_DNA"/>
</dbReference>
<gene>
    <name evidence="3" type="ORF">CLV55_10962</name>
</gene>
<dbReference type="InterPro" id="IPR004722">
    <property type="entry name" value="DHOase"/>
</dbReference>
<feature type="domain" description="Dihydroorotase catalytic" evidence="2">
    <location>
        <begin position="57"/>
        <end position="236"/>
    </location>
</feature>
<dbReference type="InterPro" id="IPR050138">
    <property type="entry name" value="DHOase/Allantoinase_Hydrolase"/>
</dbReference>
<dbReference type="GO" id="GO:0046872">
    <property type="term" value="F:metal ion binding"/>
    <property type="evidence" value="ECO:0007669"/>
    <property type="project" value="InterPro"/>
</dbReference>
<dbReference type="SUPFAM" id="SSF51556">
    <property type="entry name" value="Metallo-dependent hydrolases"/>
    <property type="match status" value="1"/>
</dbReference>
<keyword evidence="4" id="KW-1185">Reference proteome</keyword>
<dbReference type="Gene3D" id="2.30.40.10">
    <property type="entry name" value="Urease, subunit C, domain 1"/>
    <property type="match status" value="1"/>
</dbReference>
<comment type="caution">
    <text evidence="3">The sequence shown here is derived from an EMBL/GenBank/DDBJ whole genome shotgun (WGS) entry which is preliminary data.</text>
</comment>
<dbReference type="InterPro" id="IPR024403">
    <property type="entry name" value="DHOase_cat"/>
</dbReference>
<evidence type="ECO:0000256" key="1">
    <source>
        <dbReference type="ARBA" id="ARBA00022975"/>
    </source>
</evidence>
<dbReference type="GO" id="GO:0004151">
    <property type="term" value="F:dihydroorotase activity"/>
    <property type="evidence" value="ECO:0007669"/>
    <property type="project" value="InterPro"/>
</dbReference>
<keyword evidence="1" id="KW-0665">Pyrimidine biosynthesis</keyword>
<dbReference type="GO" id="GO:0005737">
    <property type="term" value="C:cytoplasm"/>
    <property type="evidence" value="ECO:0007669"/>
    <property type="project" value="TreeGrafter"/>
</dbReference>
<organism evidence="3 4">
    <name type="scientific">Flavobacterium aciduliphilum</name>
    <dbReference type="NCBI Taxonomy" id="1101402"/>
    <lineage>
        <taxon>Bacteria</taxon>
        <taxon>Pseudomonadati</taxon>
        <taxon>Bacteroidota</taxon>
        <taxon>Flavobacteriia</taxon>
        <taxon>Flavobacteriales</taxon>
        <taxon>Flavobacteriaceae</taxon>
        <taxon>Flavobacterium</taxon>
    </lineage>
</organism>
<dbReference type="OrthoDB" id="9765462at2"/>
<dbReference type="GO" id="GO:0006221">
    <property type="term" value="P:pyrimidine nucleotide biosynthetic process"/>
    <property type="evidence" value="ECO:0007669"/>
    <property type="project" value="UniProtKB-KW"/>
</dbReference>